<keyword evidence="1" id="KW-0472">Membrane</keyword>
<dbReference type="RefSeq" id="WP_322411830.1">
    <property type="nucleotide sequence ID" value="NZ_CP139779.1"/>
</dbReference>
<protein>
    <recommendedName>
        <fullName evidence="4">Yip1 domain-containing protein</fullName>
    </recommendedName>
</protein>
<evidence type="ECO:0000256" key="1">
    <source>
        <dbReference type="SAM" id="Phobius"/>
    </source>
</evidence>
<reference evidence="2 3" key="1">
    <citation type="submission" date="2023-06" db="EMBL/GenBank/DDBJ databases">
        <title>Rock-solubilizing bacteria, Microbacterium invictum, promotes re-establishment of vegetation in rocky wasteland by accelerating rock bio-weathering and reshaping soil bacterial community.</title>
        <authorList>
            <person name="Liu C."/>
        </authorList>
    </citation>
    <scope>NUCLEOTIDE SEQUENCE [LARGE SCALE GENOMIC DNA]</scope>
    <source>
        <strain evidence="2 3">X-18</strain>
    </source>
</reference>
<sequence>MSTPPAPGAPMPGSYPPAAGYAPPTGYLPPSGFAPGQGWEPSSPKPIRGAALGLTAFLLALAAAVVAPAVGGVGGYFIGAGTGERLLAGTLGTDFDWSLLSPVRDWVLLAEIGFWSGTLLGVWALLQGIVAIARRAGRGWGIAAVVCAALGPVIFGLTLQAVIVAGLAASAATG</sequence>
<gene>
    <name evidence="2" type="ORF">T9R20_07115</name>
</gene>
<organism evidence="2 3">
    <name type="scientific">Microbacterium invictum</name>
    <dbReference type="NCBI Taxonomy" id="515415"/>
    <lineage>
        <taxon>Bacteria</taxon>
        <taxon>Bacillati</taxon>
        <taxon>Actinomycetota</taxon>
        <taxon>Actinomycetes</taxon>
        <taxon>Micrococcales</taxon>
        <taxon>Microbacteriaceae</taxon>
        <taxon>Microbacterium</taxon>
    </lineage>
</organism>
<dbReference type="Proteomes" id="UP001324533">
    <property type="component" value="Chromosome"/>
</dbReference>
<proteinExistence type="predicted"/>
<accession>A0ABZ0VFK5</accession>
<evidence type="ECO:0000313" key="3">
    <source>
        <dbReference type="Proteomes" id="UP001324533"/>
    </source>
</evidence>
<evidence type="ECO:0008006" key="4">
    <source>
        <dbReference type="Google" id="ProtNLM"/>
    </source>
</evidence>
<feature type="transmembrane region" description="Helical" evidence="1">
    <location>
        <begin position="51"/>
        <end position="78"/>
    </location>
</feature>
<feature type="transmembrane region" description="Helical" evidence="1">
    <location>
        <begin position="112"/>
        <end position="133"/>
    </location>
</feature>
<keyword evidence="1" id="KW-0812">Transmembrane</keyword>
<dbReference type="EMBL" id="CP139779">
    <property type="protein sequence ID" value="WQB71718.1"/>
    <property type="molecule type" value="Genomic_DNA"/>
</dbReference>
<name>A0ABZ0VFK5_9MICO</name>
<evidence type="ECO:0000313" key="2">
    <source>
        <dbReference type="EMBL" id="WQB71718.1"/>
    </source>
</evidence>
<keyword evidence="3" id="KW-1185">Reference proteome</keyword>
<feature type="transmembrane region" description="Helical" evidence="1">
    <location>
        <begin position="140"/>
        <end position="169"/>
    </location>
</feature>
<keyword evidence="1" id="KW-1133">Transmembrane helix</keyword>